<dbReference type="InterPro" id="IPR002397">
    <property type="entry name" value="Cyt_P450_B"/>
</dbReference>
<dbReference type="PANTHER" id="PTHR46696">
    <property type="entry name" value="P450, PUTATIVE (EUROFUNG)-RELATED"/>
    <property type="match status" value="1"/>
</dbReference>
<dbReference type="Gene3D" id="1.10.630.10">
    <property type="entry name" value="Cytochrome P450"/>
    <property type="match status" value="1"/>
</dbReference>
<sequence>MTSDELFKPLSSEFQSDPYSMYRRLREVEPVHWFEPLESWIISQYDDCRRILTDYRGFAADADAPGIQSLDPPVSLPYRSLVRTGLRAAETIEFRSLMAKRARELLLGLSGKESFDVMREFIGPFALAVLCDLIGVPAPQFNEFDHDATALQRAMDGGLRPEVISPAVEARARISKVISVWFADHEPGLLGHVLNGANNIQVDMESVHDTVRFIIFSTYGTGTAALGNAVVALLQQPSRLRGLSAIPADQWHTACDELLRYDGPVQVTARRCAAQTTVGSQTIAVGDNLILLLGSANRDGRQFEEPDSLDLYRAPNPHFALGWGAHVCLGANLTLSMMETALRALLENVPDLILEDLPRRKGISTSRAFAAIPVRRGGMPPAPYDVPFATHPSKG</sequence>
<evidence type="ECO:0000313" key="3">
    <source>
        <dbReference type="Proteomes" id="UP001206206"/>
    </source>
</evidence>
<dbReference type="RefSeq" id="WP_255924924.1">
    <property type="nucleotide sequence ID" value="NZ_JANFNH010000001.1"/>
</dbReference>
<dbReference type="InterPro" id="IPR036396">
    <property type="entry name" value="Cyt_P450_sf"/>
</dbReference>
<dbReference type="InterPro" id="IPR001128">
    <property type="entry name" value="Cyt_P450"/>
</dbReference>
<dbReference type="PRINTS" id="PR00359">
    <property type="entry name" value="BP450"/>
</dbReference>
<dbReference type="EMBL" id="JANFNH010000001">
    <property type="protein sequence ID" value="MCQ4040991.1"/>
    <property type="molecule type" value="Genomic_DNA"/>
</dbReference>
<organism evidence="2 3">
    <name type="scientific">Streptantibioticus rubrisoli</name>
    <dbReference type="NCBI Taxonomy" id="1387313"/>
    <lineage>
        <taxon>Bacteria</taxon>
        <taxon>Bacillati</taxon>
        <taxon>Actinomycetota</taxon>
        <taxon>Actinomycetes</taxon>
        <taxon>Kitasatosporales</taxon>
        <taxon>Streptomycetaceae</taxon>
        <taxon>Streptantibioticus</taxon>
    </lineage>
</organism>
<dbReference type="Proteomes" id="UP001206206">
    <property type="component" value="Unassembled WGS sequence"/>
</dbReference>
<gene>
    <name evidence="2" type="ORF">NON19_02860</name>
</gene>
<dbReference type="PANTHER" id="PTHR46696:SF1">
    <property type="entry name" value="CYTOCHROME P450 YJIB-RELATED"/>
    <property type="match status" value="1"/>
</dbReference>
<dbReference type="SUPFAM" id="SSF48264">
    <property type="entry name" value="Cytochrome P450"/>
    <property type="match status" value="1"/>
</dbReference>
<comment type="caution">
    <text evidence="2">The sequence shown here is derived from an EMBL/GenBank/DDBJ whole genome shotgun (WGS) entry which is preliminary data.</text>
</comment>
<keyword evidence="3" id="KW-1185">Reference proteome</keyword>
<proteinExistence type="inferred from homology"/>
<accession>A0ABT1P6J2</accession>
<protein>
    <submittedName>
        <fullName evidence="2">Cytochrome P450</fullName>
    </submittedName>
</protein>
<comment type="similarity">
    <text evidence="1">Belongs to the cytochrome P450 family.</text>
</comment>
<evidence type="ECO:0000313" key="2">
    <source>
        <dbReference type="EMBL" id="MCQ4040991.1"/>
    </source>
</evidence>
<dbReference type="Pfam" id="PF00067">
    <property type="entry name" value="p450"/>
    <property type="match status" value="1"/>
</dbReference>
<name>A0ABT1P6J2_9ACTN</name>
<evidence type="ECO:0000256" key="1">
    <source>
        <dbReference type="ARBA" id="ARBA00010617"/>
    </source>
</evidence>
<reference evidence="2 3" key="1">
    <citation type="submission" date="2022-06" db="EMBL/GenBank/DDBJ databases">
        <title>Draft genome sequence of type strain Streptomyces rubrisoli DSM 42083.</title>
        <authorList>
            <person name="Duangmal K."/>
            <person name="Klaysubun C."/>
        </authorList>
    </citation>
    <scope>NUCLEOTIDE SEQUENCE [LARGE SCALE GENOMIC DNA]</scope>
    <source>
        <strain evidence="2 3">DSM 42083</strain>
    </source>
</reference>